<dbReference type="GO" id="GO:0160150">
    <property type="term" value="F:tRNA pseudouridine(13) synthase activity"/>
    <property type="evidence" value="ECO:0007669"/>
    <property type="project" value="UniProtKB-EC"/>
</dbReference>
<proteinExistence type="inferred from homology"/>
<dbReference type="PANTHER" id="PTHR47811">
    <property type="entry name" value="TRNA PSEUDOURIDINE SYNTHASE D"/>
    <property type="match status" value="1"/>
</dbReference>
<dbReference type="InterPro" id="IPR042214">
    <property type="entry name" value="TruD_catalytic"/>
</dbReference>
<evidence type="ECO:0000259" key="5">
    <source>
        <dbReference type="PROSITE" id="PS50984"/>
    </source>
</evidence>
<dbReference type="GO" id="GO:0031119">
    <property type="term" value="P:tRNA pseudouridine synthesis"/>
    <property type="evidence" value="ECO:0007669"/>
    <property type="project" value="UniProtKB-UniRule"/>
</dbReference>
<feature type="domain" description="TRUD" evidence="5">
    <location>
        <begin position="151"/>
        <end position="331"/>
    </location>
</feature>
<dbReference type="Proteomes" id="UP000593994">
    <property type="component" value="Chromosome"/>
</dbReference>
<reference evidence="6 7" key="1">
    <citation type="submission" date="2020-05" db="EMBL/GenBank/DDBJ databases">
        <title>Sulfurimonas marisnigri, sp. nov., and Sulfurimonas baltica, sp. nov., manganese oxide reducing chemolithoautotrophs of the class Epsilonproteobacteria isolated from the pelagic redoxclines of the Black and Baltic Seas and emended description of the genus Sulfurimonas.</title>
        <authorList>
            <person name="Henkel J.V."/>
            <person name="Laudan C."/>
            <person name="Werner J."/>
            <person name="Neu T."/>
            <person name="Plewe S."/>
            <person name="Sproer C."/>
            <person name="Bunk B."/>
            <person name="Schulz-Vogt H.N."/>
        </authorList>
    </citation>
    <scope>NUCLEOTIDE SEQUENCE [LARGE SCALE GENOMIC DNA]</scope>
    <source>
        <strain evidence="6 7">GD2</strain>
    </source>
</reference>
<accession>A0A7S7LXC2</accession>
<dbReference type="EC" id="5.4.99.27" evidence="4"/>
<dbReference type="AlphaFoldDB" id="A0A7S7LXC2"/>
<dbReference type="PROSITE" id="PS50984">
    <property type="entry name" value="TRUD"/>
    <property type="match status" value="1"/>
</dbReference>
<dbReference type="Gene3D" id="3.30.2350.20">
    <property type="entry name" value="TruD, catalytic domain"/>
    <property type="match status" value="1"/>
</dbReference>
<evidence type="ECO:0000313" key="6">
    <source>
        <dbReference type="EMBL" id="QOY53077.1"/>
    </source>
</evidence>
<keyword evidence="7" id="KW-1185">Reference proteome</keyword>
<dbReference type="HAMAP" id="MF_01082">
    <property type="entry name" value="TruD"/>
    <property type="match status" value="1"/>
</dbReference>
<dbReference type="CDD" id="cd02575">
    <property type="entry name" value="PseudoU_synth_EcTruD"/>
    <property type="match status" value="1"/>
</dbReference>
<dbReference type="GO" id="GO:0003723">
    <property type="term" value="F:RNA binding"/>
    <property type="evidence" value="ECO:0007669"/>
    <property type="project" value="InterPro"/>
</dbReference>
<name>A0A7S7LXC2_9BACT</name>
<dbReference type="GO" id="GO:0005829">
    <property type="term" value="C:cytosol"/>
    <property type="evidence" value="ECO:0007669"/>
    <property type="project" value="TreeGrafter"/>
</dbReference>
<dbReference type="NCBIfam" id="TIGR00094">
    <property type="entry name" value="tRNA_TruD_broad"/>
    <property type="match status" value="1"/>
</dbReference>
<dbReference type="PANTHER" id="PTHR47811:SF1">
    <property type="entry name" value="TRNA PSEUDOURIDINE SYNTHASE D"/>
    <property type="match status" value="1"/>
</dbReference>
<dbReference type="NCBIfam" id="NF002154">
    <property type="entry name" value="PRK00984.1-3"/>
    <property type="match status" value="1"/>
</dbReference>
<dbReference type="KEGG" id="sbal:HUE88_05195"/>
<dbReference type="InterPro" id="IPR001656">
    <property type="entry name" value="PsdUridine_synth_TruD"/>
</dbReference>
<gene>
    <name evidence="4 6" type="primary">truD</name>
    <name evidence="6" type="ORF">HUE88_05195</name>
</gene>
<evidence type="ECO:0000256" key="1">
    <source>
        <dbReference type="ARBA" id="ARBA00007953"/>
    </source>
</evidence>
<keyword evidence="3 4" id="KW-0413">Isomerase</keyword>
<dbReference type="InterPro" id="IPR020103">
    <property type="entry name" value="PsdUridine_synth_cat_dom_sf"/>
</dbReference>
<feature type="active site" description="Nucleophile" evidence="4">
    <location>
        <position position="76"/>
    </location>
</feature>
<comment type="similarity">
    <text evidence="1 4">Belongs to the pseudouridine synthase TruD family.</text>
</comment>
<comment type="function">
    <text evidence="4">Responsible for synthesis of pseudouridine from uracil-13 in transfer RNAs.</text>
</comment>
<keyword evidence="2 4" id="KW-0819">tRNA processing</keyword>
<dbReference type="SUPFAM" id="SSF55120">
    <property type="entry name" value="Pseudouridine synthase"/>
    <property type="match status" value="1"/>
</dbReference>
<organism evidence="6 7">
    <name type="scientific">Candidatus Sulfurimonas baltica</name>
    <dbReference type="NCBI Taxonomy" id="2740404"/>
    <lineage>
        <taxon>Bacteria</taxon>
        <taxon>Pseudomonadati</taxon>
        <taxon>Campylobacterota</taxon>
        <taxon>Epsilonproteobacteria</taxon>
        <taxon>Campylobacterales</taxon>
        <taxon>Sulfurimonadaceae</taxon>
        <taxon>Sulfurimonas</taxon>
    </lineage>
</organism>
<dbReference type="InterPro" id="IPR050170">
    <property type="entry name" value="TruD_pseudoU_synthase"/>
</dbReference>
<evidence type="ECO:0000256" key="4">
    <source>
        <dbReference type="HAMAP-Rule" id="MF_01082"/>
    </source>
</evidence>
<evidence type="ECO:0000256" key="3">
    <source>
        <dbReference type="ARBA" id="ARBA00023235"/>
    </source>
</evidence>
<dbReference type="InterPro" id="IPR011760">
    <property type="entry name" value="PsdUridine_synth_TruD_insert"/>
</dbReference>
<evidence type="ECO:0000313" key="7">
    <source>
        <dbReference type="Proteomes" id="UP000593994"/>
    </source>
</evidence>
<dbReference type="RefSeq" id="WP_194371783.1">
    <property type="nucleotide sequence ID" value="NZ_CP054492.1"/>
</dbReference>
<evidence type="ECO:0000256" key="2">
    <source>
        <dbReference type="ARBA" id="ARBA00022694"/>
    </source>
</evidence>
<dbReference type="Pfam" id="PF01142">
    <property type="entry name" value="TruD"/>
    <property type="match status" value="2"/>
</dbReference>
<dbReference type="EMBL" id="CP054492">
    <property type="protein sequence ID" value="QOY53077.1"/>
    <property type="molecule type" value="Genomic_DNA"/>
</dbReference>
<comment type="catalytic activity">
    <reaction evidence="4">
        <text>uridine(13) in tRNA = pseudouridine(13) in tRNA</text>
        <dbReference type="Rhea" id="RHEA:42540"/>
        <dbReference type="Rhea" id="RHEA-COMP:10105"/>
        <dbReference type="Rhea" id="RHEA-COMP:10106"/>
        <dbReference type="ChEBI" id="CHEBI:65314"/>
        <dbReference type="ChEBI" id="CHEBI:65315"/>
        <dbReference type="EC" id="5.4.99.27"/>
    </reaction>
</comment>
<sequence length="357" mass="41555">MDRFYSLNHSSIEFHFKQTPRDFVVEELPLYEFSGEGEHLVLFVRKKNLSTLELVSMIAKYLGIKNKEIGYAGLKDKHAMTKQYISLHKKYEEAMDNFSHENIKILSKAYHNNKIRIGHLKGNRFYIILKKVNPTSAQKIDEALKNISKFGMPNFFGYQRFGNDGDNHIDGEKIAKGEKKERNPKIKKLLINAYQSHLFNLWLSRRLEINTLIQNFEAKELESLLNMTNDELTKMKSQKHPFKLIRGDIMEHYPHGRLFDFDGQEEDSNRFNDKTISPTGLLCGGKVKMSSDSAGIIEKDYNDEINVDGARRYAWVFPEKIEGRFKKEEAQYELNFSLPKGSYATVLIEELAKRKLI</sequence>
<protein>
    <recommendedName>
        <fullName evidence="4">tRNA pseudouridine synthase D</fullName>
        <ecNumber evidence="4">5.4.99.27</ecNumber>
    </recommendedName>
    <alternativeName>
        <fullName evidence="4">tRNA pseudouridine(13) synthase</fullName>
    </alternativeName>
    <alternativeName>
        <fullName evidence="4">tRNA pseudouridylate synthase D</fullName>
    </alternativeName>
    <alternativeName>
        <fullName evidence="4">tRNA-uridine isomerase D</fullName>
    </alternativeName>
</protein>